<reference evidence="3" key="1">
    <citation type="submission" date="2025-08" db="UniProtKB">
        <authorList>
            <consortium name="Ensembl"/>
        </authorList>
    </citation>
    <scope>IDENTIFICATION</scope>
</reference>
<dbReference type="AlphaFoldDB" id="A0A8C8SIK7"/>
<organism evidence="3 4">
    <name type="scientific">Pelusios castaneus</name>
    <name type="common">West African mud turtle</name>
    <dbReference type="NCBI Taxonomy" id="367368"/>
    <lineage>
        <taxon>Eukaryota</taxon>
        <taxon>Metazoa</taxon>
        <taxon>Chordata</taxon>
        <taxon>Craniata</taxon>
        <taxon>Vertebrata</taxon>
        <taxon>Euteleostomi</taxon>
        <taxon>Archelosauria</taxon>
        <taxon>Testudinata</taxon>
        <taxon>Testudines</taxon>
        <taxon>Pleurodira</taxon>
        <taxon>Pelomedusidae</taxon>
        <taxon>Pelusios</taxon>
    </lineage>
</organism>
<keyword evidence="4" id="KW-1185">Reference proteome</keyword>
<sequence length="214" mass="24432">MRGRAGGFADPRLKQRIKQYLSSNKCGRYVDLGILAADLQKTYSAEYGRRKRNAFRIQVEKVFQIISNEREFEDLTTLENEHVAKRARHRQEETEDMESYTDDSDVDDYPEHLSTNHLNSSLLTLYRKGDPESLPATPKNELTETSAPAQVTAPRTSTLPSGTPLDTRISEGGWFIDKTPGRKEDNFLIDLCKEEEENKKISEVISRVNLIPLN</sequence>
<name>A0A8C8SIK7_9SAUR</name>
<protein>
    <submittedName>
        <fullName evidence="3">Nuclear VCP like</fullName>
    </submittedName>
</protein>
<dbReference type="Ensembl" id="ENSPCET00000020090.1">
    <property type="protein sequence ID" value="ENSPCEP00000019428.1"/>
    <property type="gene ID" value="ENSPCEG00000014972.1"/>
</dbReference>
<feature type="region of interest" description="Disordered" evidence="1">
    <location>
        <begin position="84"/>
        <end position="113"/>
    </location>
</feature>
<evidence type="ECO:0000313" key="3">
    <source>
        <dbReference type="Ensembl" id="ENSPCEP00000019428.1"/>
    </source>
</evidence>
<evidence type="ECO:0000259" key="2">
    <source>
        <dbReference type="Pfam" id="PF16725"/>
    </source>
</evidence>
<feature type="compositionally biased region" description="Polar residues" evidence="1">
    <location>
        <begin position="143"/>
        <end position="161"/>
    </location>
</feature>
<evidence type="ECO:0000256" key="1">
    <source>
        <dbReference type="SAM" id="MobiDB-lite"/>
    </source>
</evidence>
<evidence type="ECO:0000313" key="4">
    <source>
        <dbReference type="Proteomes" id="UP000694393"/>
    </source>
</evidence>
<reference evidence="3" key="2">
    <citation type="submission" date="2025-09" db="UniProtKB">
        <authorList>
            <consortium name="Ensembl"/>
        </authorList>
    </citation>
    <scope>IDENTIFICATION</scope>
</reference>
<dbReference type="InterPro" id="IPR031996">
    <property type="entry name" value="NVL2_nucleolin-bd"/>
</dbReference>
<accession>A0A8C8SIK7</accession>
<feature type="region of interest" description="Disordered" evidence="1">
    <location>
        <begin position="128"/>
        <end position="165"/>
    </location>
</feature>
<dbReference type="InterPro" id="IPR038100">
    <property type="entry name" value="NLV2_N_sf"/>
</dbReference>
<proteinExistence type="predicted"/>
<dbReference type="Proteomes" id="UP000694393">
    <property type="component" value="Unplaced"/>
</dbReference>
<dbReference type="FunFam" id="1.10.10.2010:FF:000001">
    <property type="entry name" value="Nuclear valosin-containing protein-like"/>
    <property type="match status" value="1"/>
</dbReference>
<feature type="compositionally biased region" description="Acidic residues" evidence="1">
    <location>
        <begin position="93"/>
        <end position="108"/>
    </location>
</feature>
<feature type="domain" description="NVL2 nucleolin binding" evidence="2">
    <location>
        <begin position="3"/>
        <end position="70"/>
    </location>
</feature>
<dbReference type="Pfam" id="PF16725">
    <property type="entry name" value="Nucleolin_bd"/>
    <property type="match status" value="1"/>
</dbReference>
<dbReference type="Gene3D" id="1.10.10.2010">
    <property type="match status" value="1"/>
</dbReference>